<feature type="transmembrane region" description="Helical" evidence="5">
    <location>
        <begin position="176"/>
        <end position="194"/>
    </location>
</feature>
<evidence type="ECO:0000256" key="3">
    <source>
        <dbReference type="ARBA" id="ARBA00022989"/>
    </source>
</evidence>
<comment type="caution">
    <text evidence="7">The sequence shown here is derived from an EMBL/GenBank/DDBJ whole genome shotgun (WGS) entry which is preliminary data.</text>
</comment>
<feature type="transmembrane region" description="Helical" evidence="5">
    <location>
        <begin position="34"/>
        <end position="52"/>
    </location>
</feature>
<evidence type="ECO:0000259" key="6">
    <source>
        <dbReference type="Pfam" id="PF04932"/>
    </source>
</evidence>
<evidence type="ECO:0000313" key="8">
    <source>
        <dbReference type="Proteomes" id="UP000016540"/>
    </source>
</evidence>
<keyword evidence="3 5" id="KW-1133">Transmembrane helix</keyword>
<feature type="transmembrane region" description="Helical" evidence="5">
    <location>
        <begin position="86"/>
        <end position="105"/>
    </location>
</feature>
<feature type="transmembrane region" description="Helical" evidence="5">
    <location>
        <begin position="139"/>
        <end position="156"/>
    </location>
</feature>
<dbReference type="PATRIC" id="fig|1318628.3.peg.3568"/>
<feature type="transmembrane region" description="Helical" evidence="5">
    <location>
        <begin position="58"/>
        <end position="74"/>
    </location>
</feature>
<evidence type="ECO:0000256" key="1">
    <source>
        <dbReference type="ARBA" id="ARBA00004141"/>
    </source>
</evidence>
<evidence type="ECO:0000256" key="2">
    <source>
        <dbReference type="ARBA" id="ARBA00022692"/>
    </source>
</evidence>
<dbReference type="EMBL" id="ASAD01000026">
    <property type="protein sequence ID" value="EON90637.1"/>
    <property type="molecule type" value="Genomic_DNA"/>
</dbReference>
<feature type="transmembrane region" description="Helical" evidence="5">
    <location>
        <begin position="117"/>
        <end position="134"/>
    </location>
</feature>
<dbReference type="AlphaFoldDB" id="R8AWF5"/>
<name>R8AWF5_9GAMM</name>
<accession>R8AWF5</accession>
<proteinExistence type="predicted"/>
<dbReference type="InterPro" id="IPR007016">
    <property type="entry name" value="O-antigen_ligase-rel_domated"/>
</dbReference>
<evidence type="ECO:0000313" key="7">
    <source>
        <dbReference type="EMBL" id="EON90637.1"/>
    </source>
</evidence>
<dbReference type="OrthoDB" id="8576060at2"/>
<keyword evidence="2 5" id="KW-0812">Transmembrane</keyword>
<protein>
    <recommendedName>
        <fullName evidence="6">O-antigen ligase-related domain-containing protein</fullName>
    </recommendedName>
</protein>
<dbReference type="RefSeq" id="WP_012139814.1">
    <property type="nucleotide sequence ID" value="NZ_KE007331.1"/>
</dbReference>
<evidence type="ECO:0000256" key="5">
    <source>
        <dbReference type="SAM" id="Phobius"/>
    </source>
</evidence>
<feature type="transmembrane region" description="Helical" evidence="5">
    <location>
        <begin position="249"/>
        <end position="268"/>
    </location>
</feature>
<dbReference type="STRING" id="1318628.MARLIPOL_17858"/>
<dbReference type="InterPro" id="IPR051533">
    <property type="entry name" value="WaaL-like"/>
</dbReference>
<feature type="transmembrane region" description="Helical" evidence="5">
    <location>
        <begin position="201"/>
        <end position="218"/>
    </location>
</feature>
<gene>
    <name evidence="7" type="ORF">MARLIPOL_17858</name>
</gene>
<feature type="transmembrane region" description="Helical" evidence="5">
    <location>
        <begin position="224"/>
        <end position="240"/>
    </location>
</feature>
<keyword evidence="4 5" id="KW-0472">Membrane</keyword>
<dbReference type="PANTHER" id="PTHR37422">
    <property type="entry name" value="TEICHURONIC ACID BIOSYNTHESIS PROTEIN TUAE"/>
    <property type="match status" value="1"/>
</dbReference>
<dbReference type="eggNOG" id="COG3307">
    <property type="taxonomic scope" value="Bacteria"/>
</dbReference>
<dbReference type="Proteomes" id="UP000016540">
    <property type="component" value="Unassembled WGS sequence"/>
</dbReference>
<comment type="subcellular location">
    <subcellularLocation>
        <location evidence="1">Membrane</location>
        <topology evidence="1">Multi-pass membrane protein</topology>
    </subcellularLocation>
</comment>
<dbReference type="Pfam" id="PF04932">
    <property type="entry name" value="Wzy_C"/>
    <property type="match status" value="1"/>
</dbReference>
<keyword evidence="8" id="KW-1185">Reference proteome</keyword>
<feature type="transmembrane region" description="Helical" evidence="5">
    <location>
        <begin position="353"/>
        <end position="376"/>
    </location>
</feature>
<feature type="domain" description="O-antigen ligase-related" evidence="6">
    <location>
        <begin position="211"/>
        <end position="365"/>
    </location>
</feature>
<evidence type="ECO:0000256" key="4">
    <source>
        <dbReference type="ARBA" id="ARBA00023136"/>
    </source>
</evidence>
<dbReference type="PANTHER" id="PTHR37422:SF17">
    <property type="entry name" value="O-ANTIGEN LIGASE"/>
    <property type="match status" value="1"/>
</dbReference>
<organism evidence="7 8">
    <name type="scientific">Marinobacter lipolyticus SM19</name>
    <dbReference type="NCBI Taxonomy" id="1318628"/>
    <lineage>
        <taxon>Bacteria</taxon>
        <taxon>Pseudomonadati</taxon>
        <taxon>Pseudomonadota</taxon>
        <taxon>Gammaproteobacteria</taxon>
        <taxon>Pseudomonadales</taxon>
        <taxon>Marinobacteraceae</taxon>
        <taxon>Marinobacter</taxon>
    </lineage>
</organism>
<feature type="transmembrane region" description="Helical" evidence="5">
    <location>
        <begin position="413"/>
        <end position="430"/>
    </location>
</feature>
<reference evidence="7 8" key="1">
    <citation type="journal article" date="2013" name="Genome Announc.">
        <title>Draft Genome Sequence of the Moderately Halophilic Bacterium Marinobacter lipolyticus Strain SM19.</title>
        <authorList>
            <person name="Papke R.T."/>
            <person name="de la Haba R.R."/>
            <person name="Infante-Dominguez C."/>
            <person name="Perez D."/>
            <person name="Sanchez-Porro C."/>
            <person name="Lapierre P."/>
            <person name="Ventosa A."/>
        </authorList>
    </citation>
    <scope>NUCLEOTIDE SEQUENCE [LARGE SCALE GENOMIC DNA]</scope>
    <source>
        <strain evidence="7 8">SM19</strain>
    </source>
</reference>
<feature type="transmembrane region" description="Helical" evidence="5">
    <location>
        <begin position="388"/>
        <end position="407"/>
    </location>
</feature>
<dbReference type="GO" id="GO:0016020">
    <property type="term" value="C:membrane"/>
    <property type="evidence" value="ECO:0007669"/>
    <property type="project" value="UniProtKB-SubCell"/>
</dbReference>
<dbReference type="HOGENOM" id="CLU_049451_0_1_6"/>
<sequence>MRYEVLIESNGTKLTQNTDANPGWMRPRGAWDKVLSWLAFFALSSYLLFYVLVPEAYAFGPSLVLLLALLVFRWKKLLDGVDRESLALGGVLWLLFLGQAVTLALHGEDVSEFDLSTRYVAASLVMLFVLKYSISARCFFLFGAIGALMAGAYGLYQFEFQGVSRVAAFDNPIHYGNGAMALAMIALSGVVWAAQQAHRRFWLAILCLGFVGGMYASLVSGTRSGWVAIPVVTFIGLYVFRQLLIQRKALLVLMTMLIVTGFVIASQFDLVEQRATVAVNEFIDYYEDGRNGTSVGLRLDMWKAGVEAFKKNPLIGAGPSGTDAVVGDLIRSGQIHPAVEDFRHLHNQYIEMMARYGVIGLVSYLLLLVVTFRLFMRKTHSNIPEVKALALGGAFFVTLHAIVNLTQSMLERNIGVTMFVFMVVFIWAVLKREETRQNKSIDVVQSA</sequence>